<organism evidence="1 2">
    <name type="scientific">Rhizobium leguminosarum</name>
    <dbReference type="NCBI Taxonomy" id="384"/>
    <lineage>
        <taxon>Bacteria</taxon>
        <taxon>Pseudomonadati</taxon>
        <taxon>Pseudomonadota</taxon>
        <taxon>Alphaproteobacteria</taxon>
        <taxon>Hyphomicrobiales</taxon>
        <taxon>Rhizobiaceae</taxon>
        <taxon>Rhizobium/Agrobacterium group</taxon>
        <taxon>Rhizobium</taxon>
    </lineage>
</organism>
<dbReference type="SUPFAM" id="SSF53756">
    <property type="entry name" value="UDP-Glycosyltransferase/glycogen phosphorylase"/>
    <property type="match status" value="1"/>
</dbReference>
<evidence type="ECO:0008006" key="3">
    <source>
        <dbReference type="Google" id="ProtNLM"/>
    </source>
</evidence>
<name>A0ABD7PM40_RHILE</name>
<proteinExistence type="predicted"/>
<comment type="caution">
    <text evidence="1">The sequence shown here is derived from an EMBL/GenBank/DDBJ whole genome shotgun (WGS) entry which is preliminary data.</text>
</comment>
<reference evidence="1 2" key="1">
    <citation type="submission" date="2019-02" db="EMBL/GenBank/DDBJ databases">
        <title>The genomic architecture of introgression among sibling species of bacteria.</title>
        <authorList>
            <person name="Cavassim M.I.A."/>
            <person name="Moeskjaer S."/>
            <person name="Moslemi C."/>
            <person name="Fields B."/>
            <person name="Bachmann A."/>
            <person name="Vilhjalmsson B."/>
            <person name="Schierup M.H."/>
            <person name="Young J.P.W."/>
            <person name="Andersen S.U."/>
        </authorList>
    </citation>
    <scope>NUCLEOTIDE SEQUENCE [LARGE SCALE GENOMIC DNA]</scope>
    <source>
        <strain evidence="1 2">SM151B</strain>
    </source>
</reference>
<dbReference type="RefSeq" id="WP_130667325.1">
    <property type="nucleotide sequence ID" value="NZ_JAAXBV010000009.1"/>
</dbReference>
<protein>
    <recommendedName>
        <fullName evidence="3">Capsule polysaccharide biosynthesis protein</fullName>
    </recommendedName>
</protein>
<evidence type="ECO:0000313" key="1">
    <source>
        <dbReference type="EMBL" id="TAW28398.1"/>
    </source>
</evidence>
<accession>A0ABD7PM40</accession>
<gene>
    <name evidence="1" type="ORF">ELI19_02215</name>
</gene>
<dbReference type="EMBL" id="SIPS01000001">
    <property type="protein sequence ID" value="TAW28398.1"/>
    <property type="molecule type" value="Genomic_DNA"/>
</dbReference>
<dbReference type="Proteomes" id="UP000292036">
    <property type="component" value="Unassembled WGS sequence"/>
</dbReference>
<sequence>MTQETNLTEAEVSAIVRSFEERWDLFSKLVDGVCLWQLIRFEVSLRKQRGGLVRAPLSRKRMITGAFIGVLQYLLPSRHYHYLCKTYDSAHRGMQGDQSVDIYFDALCDEIDGGAKMSSYDAAGFEDTVAMAKRRPVFDDTSLIVLSAVLGRYFPYKKTDPVFDLLANALALEFGYNDYTVGRLARQYNVFRWRSYLYGLVLKKIMPVVVLAPDSGQFALMDACRNRKVGFVELQHGVFTAVHPNVLPKELPSQASVIKPSILAAYGNFTREVLLGTALEADGRIEAVGAPFIERARMLRESAFQPSEEVKVTITTQGVATEQLCQFVTVFLQNANLPMKIYIKLHPAYDVEEELYVRYLGSEPRVEIISGKSARSTHELIALSDLHLSISSASHYDALGIGTPTGIIPFETYQSVSAILQHEGAFLVDDPERFAAIVSRRDWPVVPLETKNHFFASGFVGNMKRVLQQRAEGNEATK</sequence>
<evidence type="ECO:0000313" key="2">
    <source>
        <dbReference type="Proteomes" id="UP000292036"/>
    </source>
</evidence>
<dbReference type="AlphaFoldDB" id="A0ABD7PM40"/>